<proteinExistence type="predicted"/>
<organism evidence="2">
    <name type="scientific">marine metagenome</name>
    <dbReference type="NCBI Taxonomy" id="408172"/>
    <lineage>
        <taxon>unclassified sequences</taxon>
        <taxon>metagenomes</taxon>
        <taxon>ecological metagenomes</taxon>
    </lineage>
</organism>
<dbReference type="GO" id="GO:0097588">
    <property type="term" value="P:archaeal or bacterial-type flagellum-dependent cell motility"/>
    <property type="evidence" value="ECO:0007669"/>
    <property type="project" value="InterPro"/>
</dbReference>
<dbReference type="Pfam" id="PF01917">
    <property type="entry name" value="Flagellin_arch-type"/>
    <property type="match status" value="1"/>
</dbReference>
<keyword evidence="1" id="KW-1133">Transmembrane helix</keyword>
<reference evidence="2" key="1">
    <citation type="submission" date="2018-05" db="EMBL/GenBank/DDBJ databases">
        <authorList>
            <person name="Lanie J.A."/>
            <person name="Ng W.-L."/>
            <person name="Kazmierczak K.M."/>
            <person name="Andrzejewski T.M."/>
            <person name="Davidsen T.M."/>
            <person name="Wayne K.J."/>
            <person name="Tettelin H."/>
            <person name="Glass J.I."/>
            <person name="Rusch D."/>
            <person name="Podicherti R."/>
            <person name="Tsui H.-C.T."/>
            <person name="Winkler M.E."/>
        </authorList>
    </citation>
    <scope>NUCLEOTIDE SEQUENCE</scope>
</reference>
<keyword evidence="1" id="KW-0812">Transmembrane</keyword>
<sequence length="165" mass="17642">MDRVIVTGLLIIAGVITAVILLGVLNTSVEETAGTIKTTGKQADAQTKSGITILQVLPNGNGTLIDIWVKNTGSIQIQPLEGVDVFLMDIEGGWGDYLTYLPGGPIGGENTWRVLNNVGLEWNPGNTFRLQASLPVNPVLNDTGYNISITTPDLYTAKFRFDASP</sequence>
<evidence type="ECO:0000256" key="1">
    <source>
        <dbReference type="SAM" id="Phobius"/>
    </source>
</evidence>
<dbReference type="EMBL" id="UINC01111860">
    <property type="protein sequence ID" value="SVC80380.1"/>
    <property type="molecule type" value="Genomic_DNA"/>
</dbReference>
<feature type="transmembrane region" description="Helical" evidence="1">
    <location>
        <begin position="6"/>
        <end position="25"/>
    </location>
</feature>
<dbReference type="GO" id="GO:0005198">
    <property type="term" value="F:structural molecule activity"/>
    <property type="evidence" value="ECO:0007669"/>
    <property type="project" value="InterPro"/>
</dbReference>
<name>A0A382Q5X4_9ZZZZ</name>
<gene>
    <name evidence="2" type="ORF">METZ01_LOCUS333234</name>
</gene>
<keyword evidence="1" id="KW-0472">Membrane</keyword>
<dbReference type="AlphaFoldDB" id="A0A382Q5X4"/>
<dbReference type="InterPro" id="IPR002774">
    <property type="entry name" value="Flagellin_arc-type"/>
</dbReference>
<protein>
    <submittedName>
        <fullName evidence="2">Uncharacterized protein</fullName>
    </submittedName>
</protein>
<accession>A0A382Q5X4</accession>
<evidence type="ECO:0000313" key="2">
    <source>
        <dbReference type="EMBL" id="SVC80380.1"/>
    </source>
</evidence>